<dbReference type="AlphaFoldDB" id="A0A6J4P033"/>
<dbReference type="PANTHER" id="PTHR30506:SF3">
    <property type="entry name" value="UPF0126 INNER MEMBRANE PROTEIN YADS-RELATED"/>
    <property type="match status" value="1"/>
</dbReference>
<dbReference type="InterPro" id="IPR005115">
    <property type="entry name" value="Gly_transporter"/>
</dbReference>
<evidence type="ECO:0000256" key="7">
    <source>
        <dbReference type="SAM" id="Phobius"/>
    </source>
</evidence>
<protein>
    <submittedName>
        <fullName evidence="9">Uncharacterized UPF0126 inner membrane protein</fullName>
    </submittedName>
</protein>
<feature type="transmembrane region" description="Helical" evidence="7">
    <location>
        <begin position="6"/>
        <end position="28"/>
    </location>
</feature>
<keyword evidence="5 7" id="KW-1133">Transmembrane helix</keyword>
<feature type="transmembrane region" description="Helical" evidence="7">
    <location>
        <begin position="67"/>
        <end position="87"/>
    </location>
</feature>
<reference evidence="9" key="1">
    <citation type="submission" date="2020-02" db="EMBL/GenBank/DDBJ databases">
        <authorList>
            <person name="Meier V. D."/>
        </authorList>
    </citation>
    <scope>NUCLEOTIDE SEQUENCE</scope>
    <source>
        <strain evidence="9">AVDCRST_MAG15</strain>
    </source>
</reference>
<dbReference type="PANTHER" id="PTHR30506">
    <property type="entry name" value="INNER MEMBRANE PROTEIN"/>
    <property type="match status" value="1"/>
</dbReference>
<keyword evidence="4 7" id="KW-0812">Transmembrane</keyword>
<proteinExistence type="inferred from homology"/>
<feature type="transmembrane region" description="Helical" evidence="7">
    <location>
        <begin position="179"/>
        <end position="198"/>
    </location>
</feature>
<gene>
    <name evidence="9" type="ORF">AVDCRST_MAG15-1095</name>
</gene>
<comment type="subcellular location">
    <subcellularLocation>
        <location evidence="1">Cell membrane</location>
        <topology evidence="1">Multi-pass membrane protein</topology>
    </subcellularLocation>
</comment>
<comment type="similarity">
    <text evidence="2">Belongs to the UPF0126 family.</text>
</comment>
<evidence type="ECO:0000256" key="5">
    <source>
        <dbReference type="ARBA" id="ARBA00022989"/>
    </source>
</evidence>
<feature type="transmembrane region" description="Helical" evidence="7">
    <location>
        <begin position="120"/>
        <end position="141"/>
    </location>
</feature>
<keyword evidence="6 7" id="KW-0472">Membrane</keyword>
<evidence type="ECO:0000259" key="8">
    <source>
        <dbReference type="Pfam" id="PF03458"/>
    </source>
</evidence>
<dbReference type="GO" id="GO:0005886">
    <property type="term" value="C:plasma membrane"/>
    <property type="evidence" value="ECO:0007669"/>
    <property type="project" value="UniProtKB-SubCell"/>
</dbReference>
<organism evidence="9">
    <name type="scientific">uncultured Rubellimicrobium sp</name>
    <dbReference type="NCBI Taxonomy" id="543078"/>
    <lineage>
        <taxon>Bacteria</taxon>
        <taxon>Pseudomonadati</taxon>
        <taxon>Pseudomonadota</taxon>
        <taxon>Alphaproteobacteria</taxon>
        <taxon>Rhodobacterales</taxon>
        <taxon>Roseobacteraceae</taxon>
        <taxon>Rubellimicrobium</taxon>
        <taxon>environmental samples</taxon>
    </lineage>
</organism>
<feature type="transmembrane region" description="Helical" evidence="7">
    <location>
        <begin position="153"/>
        <end position="173"/>
    </location>
</feature>
<dbReference type="Pfam" id="PF03458">
    <property type="entry name" value="Gly_transporter"/>
    <property type="match status" value="2"/>
</dbReference>
<sequence>MTDLSAFLVGLDLLGTFVFGLSGGLLAVRRGLDLVGVLALATAAALAGGMLRDVLLGATPPAALAQGRYLLTAFAAGMTAFLAGPLIDRLGKPVLVLDALGLGLFAVTGCRKALEHGLDPIAALLLGVLTAVGGGALRDLLVAEVPRVLREEIYALAALLGAAVVVGADALALPLGPAALLGVLAAFTLRLLSVARGWSAPRSPWSRR</sequence>
<feature type="domain" description="Glycine transporter" evidence="8">
    <location>
        <begin position="96"/>
        <end position="167"/>
    </location>
</feature>
<feature type="domain" description="Glycine transporter" evidence="8">
    <location>
        <begin position="11"/>
        <end position="83"/>
    </location>
</feature>
<evidence type="ECO:0000256" key="6">
    <source>
        <dbReference type="ARBA" id="ARBA00023136"/>
    </source>
</evidence>
<feature type="transmembrane region" description="Helical" evidence="7">
    <location>
        <begin position="35"/>
        <end position="55"/>
    </location>
</feature>
<evidence type="ECO:0000256" key="3">
    <source>
        <dbReference type="ARBA" id="ARBA00022475"/>
    </source>
</evidence>
<dbReference type="EMBL" id="CADCUU010000150">
    <property type="protein sequence ID" value="CAA9402555.1"/>
    <property type="molecule type" value="Genomic_DNA"/>
</dbReference>
<keyword evidence="3" id="KW-1003">Cell membrane</keyword>
<evidence type="ECO:0000313" key="9">
    <source>
        <dbReference type="EMBL" id="CAA9402555.1"/>
    </source>
</evidence>
<feature type="transmembrane region" description="Helical" evidence="7">
    <location>
        <begin position="94"/>
        <end position="114"/>
    </location>
</feature>
<evidence type="ECO:0000256" key="4">
    <source>
        <dbReference type="ARBA" id="ARBA00022692"/>
    </source>
</evidence>
<evidence type="ECO:0000256" key="1">
    <source>
        <dbReference type="ARBA" id="ARBA00004651"/>
    </source>
</evidence>
<accession>A0A6J4P033</accession>
<evidence type="ECO:0000256" key="2">
    <source>
        <dbReference type="ARBA" id="ARBA00008193"/>
    </source>
</evidence>
<name>A0A6J4P033_9RHOB</name>